<accession>A0A158QPT5</accession>
<proteinExistence type="predicted"/>
<evidence type="ECO:0000313" key="1">
    <source>
        <dbReference type="EMBL" id="VDO48237.1"/>
    </source>
</evidence>
<evidence type="ECO:0000313" key="3">
    <source>
        <dbReference type="WBParaSite" id="HPLM_0001323401-mRNA-1"/>
    </source>
</evidence>
<sequence length="79" mass="9006">MKKNHSPTGTPFFCPSYITDVNDEAVEVRKFALIQNIKPGLIEIMFIYSLEKAVSENDSSQLTVIVGCITGHRHEHRFR</sequence>
<organism evidence="3">
    <name type="scientific">Haemonchus placei</name>
    <name type="common">Barber's pole worm</name>
    <dbReference type="NCBI Taxonomy" id="6290"/>
    <lineage>
        <taxon>Eukaryota</taxon>
        <taxon>Metazoa</taxon>
        <taxon>Ecdysozoa</taxon>
        <taxon>Nematoda</taxon>
        <taxon>Chromadorea</taxon>
        <taxon>Rhabditida</taxon>
        <taxon>Rhabditina</taxon>
        <taxon>Rhabditomorpha</taxon>
        <taxon>Strongyloidea</taxon>
        <taxon>Trichostrongylidae</taxon>
        <taxon>Haemonchus</taxon>
    </lineage>
</organism>
<dbReference type="AlphaFoldDB" id="A0A158QPT5"/>
<keyword evidence="2" id="KW-1185">Reference proteome</keyword>
<gene>
    <name evidence="1" type="ORF">HPLM_LOCUS13226</name>
</gene>
<evidence type="ECO:0000313" key="2">
    <source>
        <dbReference type="Proteomes" id="UP000268014"/>
    </source>
</evidence>
<reference evidence="1 2" key="2">
    <citation type="submission" date="2018-11" db="EMBL/GenBank/DDBJ databases">
        <authorList>
            <consortium name="Pathogen Informatics"/>
        </authorList>
    </citation>
    <scope>NUCLEOTIDE SEQUENCE [LARGE SCALE GENOMIC DNA]</scope>
    <source>
        <strain evidence="1 2">MHpl1</strain>
    </source>
</reference>
<name>A0A158QPT5_HAEPC</name>
<dbReference type="EMBL" id="UZAF01018129">
    <property type="protein sequence ID" value="VDO48237.1"/>
    <property type="molecule type" value="Genomic_DNA"/>
</dbReference>
<protein>
    <submittedName>
        <fullName evidence="3">Transposase</fullName>
    </submittedName>
</protein>
<dbReference type="WBParaSite" id="HPLM_0001323401-mRNA-1">
    <property type="protein sequence ID" value="HPLM_0001323401-mRNA-1"/>
    <property type="gene ID" value="HPLM_0001323401"/>
</dbReference>
<reference evidence="3" key="1">
    <citation type="submission" date="2016-04" db="UniProtKB">
        <authorList>
            <consortium name="WormBaseParasite"/>
        </authorList>
    </citation>
    <scope>IDENTIFICATION</scope>
</reference>
<dbReference type="Proteomes" id="UP000268014">
    <property type="component" value="Unassembled WGS sequence"/>
</dbReference>